<dbReference type="FunFam" id="1.10.3810.10:FF:000001">
    <property type="entry name" value="Penicillin-binding protein 1A"/>
    <property type="match status" value="1"/>
</dbReference>
<evidence type="ECO:0000256" key="12">
    <source>
        <dbReference type="ARBA" id="ARBA00023316"/>
    </source>
</evidence>
<dbReference type="GO" id="GO:0006508">
    <property type="term" value="P:proteolysis"/>
    <property type="evidence" value="ECO:0007669"/>
    <property type="project" value="UniProtKB-KW"/>
</dbReference>
<evidence type="ECO:0000259" key="17">
    <source>
        <dbReference type="Pfam" id="PF00912"/>
    </source>
</evidence>
<evidence type="ECO:0000256" key="3">
    <source>
        <dbReference type="ARBA" id="ARBA00007739"/>
    </source>
</evidence>
<evidence type="ECO:0000313" key="19">
    <source>
        <dbReference type="Proteomes" id="UP000294360"/>
    </source>
</evidence>
<dbReference type="GO" id="GO:0071555">
    <property type="term" value="P:cell wall organization"/>
    <property type="evidence" value="ECO:0007669"/>
    <property type="project" value="UniProtKB-KW"/>
</dbReference>
<dbReference type="EC" id="2.4.1.129" evidence="18"/>
<reference evidence="18 19" key="1">
    <citation type="submission" date="2019-03" db="EMBL/GenBank/DDBJ databases">
        <authorList>
            <person name="Kox A.R. M."/>
        </authorList>
    </citation>
    <scope>NUCLEOTIDE SEQUENCE [LARGE SCALE GENOMIC DNA]</scope>
    <source>
        <strain evidence="18">MTUNDRAET4 annotated genome</strain>
    </source>
</reference>
<dbReference type="SUPFAM" id="SSF53955">
    <property type="entry name" value="Lysozyme-like"/>
    <property type="match status" value="1"/>
</dbReference>
<keyword evidence="5" id="KW-0645">Protease</keyword>
<evidence type="ECO:0000256" key="10">
    <source>
        <dbReference type="ARBA" id="ARBA00022984"/>
    </source>
</evidence>
<evidence type="ECO:0000256" key="1">
    <source>
        <dbReference type="ARBA" id="ARBA00004752"/>
    </source>
</evidence>
<dbReference type="GO" id="GO:0009002">
    <property type="term" value="F:serine-type D-Ala-D-Ala carboxypeptidase activity"/>
    <property type="evidence" value="ECO:0007669"/>
    <property type="project" value="UniProtKB-EC"/>
</dbReference>
<keyword evidence="10" id="KW-0573">Peptidoglycan synthesis</keyword>
<dbReference type="SUPFAM" id="SSF56601">
    <property type="entry name" value="beta-lactamase/transpeptidase-like"/>
    <property type="match status" value="1"/>
</dbReference>
<evidence type="ECO:0000256" key="14">
    <source>
        <dbReference type="ARBA" id="ARBA00049902"/>
    </source>
</evidence>
<evidence type="ECO:0000313" key="18">
    <source>
        <dbReference type="EMBL" id="VFU10364.1"/>
    </source>
</evidence>
<proteinExistence type="inferred from homology"/>
<dbReference type="InterPro" id="IPR001264">
    <property type="entry name" value="Glyco_trans_51"/>
</dbReference>
<dbReference type="InterPro" id="IPR001460">
    <property type="entry name" value="PCN-bd_Tpept"/>
</dbReference>
<keyword evidence="4" id="KW-0121">Carboxypeptidase</keyword>
<dbReference type="InterPro" id="IPR036950">
    <property type="entry name" value="PBP_transglycosylase"/>
</dbReference>
<evidence type="ECO:0000256" key="8">
    <source>
        <dbReference type="ARBA" id="ARBA00022801"/>
    </source>
</evidence>
<gene>
    <name evidence="18" type="ORF">MTUNDRAET4_3477</name>
</gene>
<keyword evidence="9" id="KW-0133">Cell shape</keyword>
<evidence type="ECO:0000256" key="13">
    <source>
        <dbReference type="ARBA" id="ARBA00034000"/>
    </source>
</evidence>
<dbReference type="PANTHER" id="PTHR32282:SF33">
    <property type="entry name" value="PEPTIDOGLYCAN GLYCOSYLTRANSFERASE"/>
    <property type="match status" value="1"/>
</dbReference>
<evidence type="ECO:0000256" key="15">
    <source>
        <dbReference type="SAM" id="MobiDB-lite"/>
    </source>
</evidence>
<dbReference type="KEGG" id="mtun:MTUNDRAET4_3477"/>
<dbReference type="RefSeq" id="WP_244605858.1">
    <property type="nucleotide sequence ID" value="NZ_LR536450.1"/>
</dbReference>
<sequence>MFDRLRETRLWRRAARALLAFDAFVDSSLFSGGEEAKERYAAFSAFMDRFHVAGWRRAAVELACETLTLGIAGGVVALTLAVPAFQETSEDWLKKQDLAVTFLDRYGQEVGRRGIKHDDSVSFDELPENLIEAVLATEDRRFFDHFGVDVIGTLRALTVNARADTVVQGGSTITQQLAKNIFLSNKRTLERKIKEAYLAVWLEFRLSKREILRLYFDRAYLGGGAFGVQAASQFYFGKSVRDLTLAEAAMIAGLFKAPTKYAPHVNLPAARARANDVLNNMVDAGYLTEGQIYAALRNPATPVDRNKTTSPDWYLDYAYDEVKKLSEAHKLGDERVLTVRTALDSGLQEHADATIEDQLRQYGASYHAKQSAMVIFEPNGALRAMVGGRDYGASQFNRATDALRQPGSSFKPFVYLTALETGKFKPTTIVVDAPICIGNWCPRNYKNKYAGSLPLVTALAHSLNTVAVRLSIAIGEASPVPGHNNVFESAKRGRAKIVETARLMGLTTPLPDTVSLPIGADEVTVVDMASAYCAFANGGLRAPPYAAVEIANGRGEVIYRHDRDEPPPRRIIDADTIVTMDSMLLQVVLAGTGRRAQLDNIEVAGKTGTTNGYKDAWFVGFTGNYVGAVWFGNDDNTSMNNMTGGSLPAATWHDVMAYAHQGIELKPLPGRPRRRRPPRPPPKPTHRPAALRSDRQACRPARSKHCAPSPARSRRLRSCGKARASARTQPRPLARPLCRAADERRSSLRIYAIQSAAVIASRIDRI</sequence>
<accession>A0A4U8Z4G5</accession>
<comment type="pathway">
    <text evidence="1">Cell wall biogenesis; peptidoglycan biosynthesis.</text>
</comment>
<name>A0A4U8Z4G5_METTU</name>
<evidence type="ECO:0000256" key="6">
    <source>
        <dbReference type="ARBA" id="ARBA00022676"/>
    </source>
</evidence>
<keyword evidence="6 18" id="KW-0328">Glycosyltransferase</keyword>
<feature type="domain" description="Glycosyl transferase family 51" evidence="17">
    <location>
        <begin position="116"/>
        <end position="281"/>
    </location>
</feature>
<dbReference type="InterPro" id="IPR023346">
    <property type="entry name" value="Lysozyme-like_dom_sf"/>
</dbReference>
<dbReference type="AlphaFoldDB" id="A0A4U8Z4G5"/>
<evidence type="ECO:0000256" key="5">
    <source>
        <dbReference type="ARBA" id="ARBA00022670"/>
    </source>
</evidence>
<dbReference type="PANTHER" id="PTHR32282">
    <property type="entry name" value="BINDING PROTEIN TRANSPEPTIDASE, PUTATIVE-RELATED"/>
    <property type="match status" value="1"/>
</dbReference>
<comment type="catalytic activity">
    <reaction evidence="14">
        <text>[GlcNAc-(1-&gt;4)-Mur2Ac(oyl-L-Ala-gamma-D-Glu-L-Lys-D-Ala-D-Ala)](n)-di-trans,octa-cis-undecaprenyl diphosphate + beta-D-GlcNAc-(1-&gt;4)-Mur2Ac(oyl-L-Ala-gamma-D-Glu-L-Lys-D-Ala-D-Ala)-di-trans,octa-cis-undecaprenyl diphosphate = [GlcNAc-(1-&gt;4)-Mur2Ac(oyl-L-Ala-gamma-D-Glu-L-Lys-D-Ala-D-Ala)](n+1)-di-trans,octa-cis-undecaprenyl diphosphate + di-trans,octa-cis-undecaprenyl diphosphate + H(+)</text>
        <dbReference type="Rhea" id="RHEA:23708"/>
        <dbReference type="Rhea" id="RHEA-COMP:9602"/>
        <dbReference type="Rhea" id="RHEA-COMP:9603"/>
        <dbReference type="ChEBI" id="CHEBI:15378"/>
        <dbReference type="ChEBI" id="CHEBI:58405"/>
        <dbReference type="ChEBI" id="CHEBI:60033"/>
        <dbReference type="ChEBI" id="CHEBI:78435"/>
        <dbReference type="EC" id="2.4.99.28"/>
    </reaction>
</comment>
<dbReference type="Gene3D" id="3.40.710.10">
    <property type="entry name" value="DD-peptidase/beta-lactamase superfamily"/>
    <property type="match status" value="1"/>
</dbReference>
<dbReference type="Proteomes" id="UP000294360">
    <property type="component" value="Chromosome"/>
</dbReference>
<comment type="similarity">
    <text evidence="3">In the N-terminal section; belongs to the glycosyltransferase 51 family.</text>
</comment>
<comment type="similarity">
    <text evidence="2">In the C-terminal section; belongs to the transpeptidase family.</text>
</comment>
<dbReference type="UniPathway" id="UPA00219"/>
<keyword evidence="12" id="KW-0961">Cell wall biogenesis/degradation</keyword>
<evidence type="ECO:0000256" key="4">
    <source>
        <dbReference type="ARBA" id="ARBA00022645"/>
    </source>
</evidence>
<dbReference type="GO" id="GO:0008360">
    <property type="term" value="P:regulation of cell shape"/>
    <property type="evidence" value="ECO:0007669"/>
    <property type="project" value="UniProtKB-KW"/>
</dbReference>
<evidence type="ECO:0000256" key="11">
    <source>
        <dbReference type="ARBA" id="ARBA00023268"/>
    </source>
</evidence>
<dbReference type="InterPro" id="IPR012338">
    <property type="entry name" value="Beta-lactam/transpept-like"/>
</dbReference>
<dbReference type="GO" id="GO:0009252">
    <property type="term" value="P:peptidoglycan biosynthetic process"/>
    <property type="evidence" value="ECO:0007669"/>
    <property type="project" value="UniProtKB-UniPathway"/>
</dbReference>
<protein>
    <submittedName>
        <fullName evidence="18">Penicillin-binding protein, 1A family</fullName>
        <ecNumber evidence="18">2.4.1.129</ecNumber>
    </submittedName>
</protein>
<dbReference type="Pfam" id="PF00912">
    <property type="entry name" value="Transgly"/>
    <property type="match status" value="1"/>
</dbReference>
<evidence type="ECO:0000256" key="9">
    <source>
        <dbReference type="ARBA" id="ARBA00022960"/>
    </source>
</evidence>
<organism evidence="18 19">
    <name type="scientific">Methylocella tundrae</name>
    <dbReference type="NCBI Taxonomy" id="227605"/>
    <lineage>
        <taxon>Bacteria</taxon>
        <taxon>Pseudomonadati</taxon>
        <taxon>Pseudomonadota</taxon>
        <taxon>Alphaproteobacteria</taxon>
        <taxon>Hyphomicrobiales</taxon>
        <taxon>Beijerinckiaceae</taxon>
        <taxon>Methylocella</taxon>
    </lineage>
</organism>
<dbReference type="Pfam" id="PF00905">
    <property type="entry name" value="Transpeptidase"/>
    <property type="match status" value="1"/>
</dbReference>
<dbReference type="EMBL" id="LR536450">
    <property type="protein sequence ID" value="VFU10364.1"/>
    <property type="molecule type" value="Genomic_DNA"/>
</dbReference>
<feature type="region of interest" description="Disordered" evidence="15">
    <location>
        <begin position="663"/>
        <end position="735"/>
    </location>
</feature>
<dbReference type="InterPro" id="IPR050396">
    <property type="entry name" value="Glycosyltr_51/Transpeptidase"/>
</dbReference>
<evidence type="ECO:0000256" key="7">
    <source>
        <dbReference type="ARBA" id="ARBA00022679"/>
    </source>
</evidence>
<feature type="domain" description="Penicillin-binding protein transpeptidase" evidence="16">
    <location>
        <begin position="373"/>
        <end position="656"/>
    </location>
</feature>
<evidence type="ECO:0000259" key="16">
    <source>
        <dbReference type="Pfam" id="PF00905"/>
    </source>
</evidence>
<evidence type="ECO:0000256" key="2">
    <source>
        <dbReference type="ARBA" id="ARBA00007090"/>
    </source>
</evidence>
<keyword evidence="11" id="KW-0511">Multifunctional enzyme</keyword>
<keyword evidence="8" id="KW-0378">Hydrolase</keyword>
<comment type="catalytic activity">
    <reaction evidence="13">
        <text>Preferential cleavage: (Ac)2-L-Lys-D-Ala-|-D-Ala. Also transpeptidation of peptidyl-alanyl moieties that are N-acyl substituents of D-alanine.</text>
        <dbReference type="EC" id="3.4.16.4"/>
    </reaction>
</comment>
<dbReference type="NCBIfam" id="TIGR02074">
    <property type="entry name" value="PBP_1a_fam"/>
    <property type="match status" value="1"/>
</dbReference>
<dbReference type="GO" id="GO:0008658">
    <property type="term" value="F:penicillin binding"/>
    <property type="evidence" value="ECO:0007669"/>
    <property type="project" value="InterPro"/>
</dbReference>
<dbReference type="GO" id="GO:0008955">
    <property type="term" value="F:peptidoglycan glycosyltransferase activity"/>
    <property type="evidence" value="ECO:0007669"/>
    <property type="project" value="UniProtKB-EC"/>
</dbReference>
<dbReference type="GO" id="GO:0030288">
    <property type="term" value="C:outer membrane-bounded periplasmic space"/>
    <property type="evidence" value="ECO:0007669"/>
    <property type="project" value="TreeGrafter"/>
</dbReference>
<dbReference type="Gene3D" id="1.10.3810.10">
    <property type="entry name" value="Biosynthetic peptidoglycan transglycosylase-like"/>
    <property type="match status" value="1"/>
</dbReference>
<keyword evidence="7 18" id="KW-0808">Transferase</keyword>